<comment type="caution">
    <text evidence="1">The sequence shown here is derived from an EMBL/GenBank/DDBJ whole genome shotgun (WGS) entry which is preliminary data.</text>
</comment>
<evidence type="ECO:0000313" key="1">
    <source>
        <dbReference type="EMBL" id="CAH2093745.1"/>
    </source>
</evidence>
<proteinExistence type="predicted"/>
<dbReference type="EMBL" id="CAKOGL010000013">
    <property type="protein sequence ID" value="CAH2093745.1"/>
    <property type="molecule type" value="Genomic_DNA"/>
</dbReference>
<sequence length="77" mass="9009">MVSTECAGCNKAIKGSGVMQCSQCQDMYTVAQNKQLHYNNKPRYCFFKKEEEEADYDNIILDLKKYLGTLNFFFFKK</sequence>
<organism evidence="1 2">
    <name type="scientific">Euphydryas editha</name>
    <name type="common">Edith's checkerspot</name>
    <dbReference type="NCBI Taxonomy" id="104508"/>
    <lineage>
        <taxon>Eukaryota</taxon>
        <taxon>Metazoa</taxon>
        <taxon>Ecdysozoa</taxon>
        <taxon>Arthropoda</taxon>
        <taxon>Hexapoda</taxon>
        <taxon>Insecta</taxon>
        <taxon>Pterygota</taxon>
        <taxon>Neoptera</taxon>
        <taxon>Endopterygota</taxon>
        <taxon>Lepidoptera</taxon>
        <taxon>Glossata</taxon>
        <taxon>Ditrysia</taxon>
        <taxon>Papilionoidea</taxon>
        <taxon>Nymphalidae</taxon>
        <taxon>Nymphalinae</taxon>
        <taxon>Euphydryas</taxon>
    </lineage>
</organism>
<name>A0AAU9U389_EUPED</name>
<dbReference type="AlphaFoldDB" id="A0AAU9U389"/>
<gene>
    <name evidence="1" type="ORF">EEDITHA_LOCUS9378</name>
</gene>
<accession>A0AAU9U389</accession>
<reference evidence="1" key="1">
    <citation type="submission" date="2022-03" db="EMBL/GenBank/DDBJ databases">
        <authorList>
            <person name="Tunstrom K."/>
        </authorList>
    </citation>
    <scope>NUCLEOTIDE SEQUENCE</scope>
</reference>
<protein>
    <submittedName>
        <fullName evidence="1">Uncharacterized protein</fullName>
    </submittedName>
</protein>
<evidence type="ECO:0000313" key="2">
    <source>
        <dbReference type="Proteomes" id="UP001153954"/>
    </source>
</evidence>
<dbReference type="Proteomes" id="UP001153954">
    <property type="component" value="Unassembled WGS sequence"/>
</dbReference>
<keyword evidence="2" id="KW-1185">Reference proteome</keyword>